<dbReference type="AlphaFoldDB" id="A0A2G8TFP4"/>
<gene>
    <name evidence="1" type="ORF">CR105_10265</name>
</gene>
<dbReference type="Proteomes" id="UP000230390">
    <property type="component" value="Unassembled WGS sequence"/>
</dbReference>
<dbReference type="EMBL" id="PDOC01000005">
    <property type="protein sequence ID" value="PIL44862.1"/>
    <property type="molecule type" value="Genomic_DNA"/>
</dbReference>
<dbReference type="InterPro" id="IPR009078">
    <property type="entry name" value="Ferritin-like_SF"/>
</dbReference>
<comment type="caution">
    <text evidence="1">The sequence shown here is derived from an EMBL/GenBank/DDBJ whole genome shotgun (WGS) entry which is preliminary data.</text>
</comment>
<sequence>MALNLFDSKGAGIDRQRFTWRDMVQKPISKLDDDAFTRVRIILMNGQELEALNFGRMAARCNADLRVPLAKVRRTEQHQATMINWLLGPDHSPLETTIAYEQVAIEVTAAVAQREPDPYLAQLYRFGLLEDFDHLYRYSALLDRLEGKDANNILQSYTDILPGRPTIEHHRAPENDVRNPYGKQADLLSKLHALAILAAETQTHNYYMNIGPLFSDPLARQLYAEIASVEEQHVTHYSSMLDPTESWLEQWLLHEANECFTYYSCLESETNHTVKAIWERFLDYELGHFNMACEAFKQFARRDPAEIITSVLSSPIEFRSQRDFYRQVLADEVDLRASGTQVVPLAQEDQASLTYRAEVNADGSPSQTVAAGYSWAPGTELTRKGTAAPRVTH</sequence>
<name>A0A2G8TFP4_9BURK</name>
<organism evidence="1 2">
    <name type="scientific">Massilia eurypsychrophila</name>
    <dbReference type="NCBI Taxonomy" id="1485217"/>
    <lineage>
        <taxon>Bacteria</taxon>
        <taxon>Pseudomonadati</taxon>
        <taxon>Pseudomonadota</taxon>
        <taxon>Betaproteobacteria</taxon>
        <taxon>Burkholderiales</taxon>
        <taxon>Oxalobacteraceae</taxon>
        <taxon>Telluria group</taxon>
        <taxon>Massilia</taxon>
    </lineage>
</organism>
<dbReference type="OrthoDB" id="1836949at2"/>
<proteinExistence type="predicted"/>
<keyword evidence="2" id="KW-1185">Reference proteome</keyword>
<dbReference type="SUPFAM" id="SSF47240">
    <property type="entry name" value="Ferritin-like"/>
    <property type="match status" value="1"/>
</dbReference>
<evidence type="ECO:0000313" key="2">
    <source>
        <dbReference type="Proteomes" id="UP000230390"/>
    </source>
</evidence>
<accession>A0A2G8TFP4</accession>
<reference evidence="1 2" key="1">
    <citation type="submission" date="2017-10" db="EMBL/GenBank/DDBJ databases">
        <title>Massilia psychrophilum sp. nov., a novel purple-pigmented bacterium isolated from Tianshan glacier, Xinjiang Municipality, China.</title>
        <authorList>
            <person name="Wang H."/>
        </authorList>
    </citation>
    <scope>NUCLEOTIDE SEQUENCE [LARGE SCALE GENOMIC DNA]</scope>
    <source>
        <strain evidence="1 2">JCM 30074</strain>
    </source>
</reference>
<evidence type="ECO:0000313" key="1">
    <source>
        <dbReference type="EMBL" id="PIL44862.1"/>
    </source>
</evidence>
<protein>
    <recommendedName>
        <fullName evidence="3">Ferritin-like domain-containing protein</fullName>
    </recommendedName>
</protein>
<dbReference type="RefSeq" id="WP_099788367.1">
    <property type="nucleotide sequence ID" value="NZ_JBHLYV010000086.1"/>
</dbReference>
<evidence type="ECO:0008006" key="3">
    <source>
        <dbReference type="Google" id="ProtNLM"/>
    </source>
</evidence>